<feature type="non-terminal residue" evidence="2">
    <location>
        <position position="1"/>
    </location>
</feature>
<proteinExistence type="predicted"/>
<gene>
    <name evidence="2" type="ORF">GMARGA_LOCUS22482</name>
</gene>
<dbReference type="EMBL" id="CAJVQB010021721">
    <property type="protein sequence ID" value="CAG8797852.1"/>
    <property type="molecule type" value="Genomic_DNA"/>
</dbReference>
<comment type="caution">
    <text evidence="2">The sequence shown here is derived from an EMBL/GenBank/DDBJ whole genome shotgun (WGS) entry which is preliminary data.</text>
</comment>
<name>A0ABN7VTG8_GIGMA</name>
<evidence type="ECO:0000256" key="1">
    <source>
        <dbReference type="SAM" id="MobiDB-lite"/>
    </source>
</evidence>
<feature type="compositionally biased region" description="Basic and acidic residues" evidence="1">
    <location>
        <begin position="47"/>
        <end position="78"/>
    </location>
</feature>
<organism evidence="2 3">
    <name type="scientific">Gigaspora margarita</name>
    <dbReference type="NCBI Taxonomy" id="4874"/>
    <lineage>
        <taxon>Eukaryota</taxon>
        <taxon>Fungi</taxon>
        <taxon>Fungi incertae sedis</taxon>
        <taxon>Mucoromycota</taxon>
        <taxon>Glomeromycotina</taxon>
        <taxon>Glomeromycetes</taxon>
        <taxon>Diversisporales</taxon>
        <taxon>Gigasporaceae</taxon>
        <taxon>Gigaspora</taxon>
    </lineage>
</organism>
<reference evidence="2 3" key="1">
    <citation type="submission" date="2021-06" db="EMBL/GenBank/DDBJ databases">
        <authorList>
            <person name="Kallberg Y."/>
            <person name="Tangrot J."/>
            <person name="Rosling A."/>
        </authorList>
    </citation>
    <scope>NUCLEOTIDE SEQUENCE [LARGE SCALE GENOMIC DNA]</scope>
    <source>
        <strain evidence="2 3">120-4 pot B 10/14</strain>
    </source>
</reference>
<dbReference type="Proteomes" id="UP000789901">
    <property type="component" value="Unassembled WGS sequence"/>
</dbReference>
<protein>
    <submittedName>
        <fullName evidence="2">22242_t:CDS:1</fullName>
    </submittedName>
</protein>
<feature type="region of interest" description="Disordered" evidence="1">
    <location>
        <begin position="47"/>
        <end position="80"/>
    </location>
</feature>
<sequence>DTPLKNKCALTCTNLLIAELIELYVAKRRKDNTRKAIKANIKERKEKKIGNKDINEENNNKSEKEKETNLDNKSKDNEHEEENLLAQLYLYCEF</sequence>
<accession>A0ABN7VTG8</accession>
<evidence type="ECO:0000313" key="3">
    <source>
        <dbReference type="Proteomes" id="UP000789901"/>
    </source>
</evidence>
<evidence type="ECO:0000313" key="2">
    <source>
        <dbReference type="EMBL" id="CAG8797852.1"/>
    </source>
</evidence>
<keyword evidence="3" id="KW-1185">Reference proteome</keyword>